<dbReference type="AlphaFoldDB" id="A0A3P7I9I4"/>
<keyword evidence="3" id="KW-1185">Reference proteome</keyword>
<reference evidence="2 3" key="1">
    <citation type="submission" date="2018-11" db="EMBL/GenBank/DDBJ databases">
        <authorList>
            <consortium name="Pathogen Informatics"/>
        </authorList>
    </citation>
    <scope>NUCLEOTIDE SEQUENCE [LARGE SCALE GENOMIC DNA]</scope>
</reference>
<sequence length="105" mass="12214">MEQEQLVENLRKQLSEKDEELRKNKQEFENNQNEITKLDAAHKSTKEIAASLQSTASSLTEELNRVSAEKDELRNAKNKAEKEVTVLKTKLENLSRQMEETKKLR</sequence>
<evidence type="ECO:0000256" key="1">
    <source>
        <dbReference type="SAM" id="MobiDB-lite"/>
    </source>
</evidence>
<dbReference type="EMBL" id="UYYB01014089">
    <property type="protein sequence ID" value="VDM69921.1"/>
    <property type="molecule type" value="Genomic_DNA"/>
</dbReference>
<evidence type="ECO:0000313" key="3">
    <source>
        <dbReference type="Proteomes" id="UP000270094"/>
    </source>
</evidence>
<gene>
    <name evidence="2" type="ORF">SVUK_LOCUS4919</name>
</gene>
<dbReference type="Proteomes" id="UP000270094">
    <property type="component" value="Unassembled WGS sequence"/>
</dbReference>
<evidence type="ECO:0000313" key="2">
    <source>
        <dbReference type="EMBL" id="VDM69921.1"/>
    </source>
</evidence>
<name>A0A3P7I9I4_STRVU</name>
<proteinExistence type="predicted"/>
<protein>
    <submittedName>
        <fullName evidence="2">Uncharacterized protein</fullName>
    </submittedName>
</protein>
<feature type="region of interest" description="Disordered" evidence="1">
    <location>
        <begin position="1"/>
        <end position="33"/>
    </location>
</feature>
<organism evidence="2 3">
    <name type="scientific">Strongylus vulgaris</name>
    <name type="common">Blood worm</name>
    <dbReference type="NCBI Taxonomy" id="40348"/>
    <lineage>
        <taxon>Eukaryota</taxon>
        <taxon>Metazoa</taxon>
        <taxon>Ecdysozoa</taxon>
        <taxon>Nematoda</taxon>
        <taxon>Chromadorea</taxon>
        <taxon>Rhabditida</taxon>
        <taxon>Rhabditina</taxon>
        <taxon>Rhabditomorpha</taxon>
        <taxon>Strongyloidea</taxon>
        <taxon>Strongylidae</taxon>
        <taxon>Strongylus</taxon>
    </lineage>
</organism>
<accession>A0A3P7I9I4</accession>
<feature type="compositionally biased region" description="Basic and acidic residues" evidence="1">
    <location>
        <begin position="9"/>
        <end position="28"/>
    </location>
</feature>